<sequence>MKHRALSLINPTIELGGKYTCKVTTEVNFDIRSKQMVVYAPARTMNLTEEKPSAHISQHQLSGGGRLPGPQAGALRHAGGQQGQPEASGGRHRVDRRPLTDSLYDAVAHATIEDSSLEGNTEFECVMSVPDTPYTGETDHHVLVWCRAGSQQSRVADLKPSQSTCGHRIQLLRELRTKLSPTRIDLKCVFKSSRIVSRRPEVWEGPAEE</sequence>
<reference evidence="2 3" key="1">
    <citation type="submission" date="2019-07" db="EMBL/GenBank/DDBJ databases">
        <title>Draft genome assembly of a fouling barnacle, Amphibalanus amphitrite (Darwin, 1854): The first reference genome for Thecostraca.</title>
        <authorList>
            <person name="Kim W."/>
        </authorList>
    </citation>
    <scope>NUCLEOTIDE SEQUENCE [LARGE SCALE GENOMIC DNA]</scope>
    <source>
        <strain evidence="2">SNU_AA5</strain>
        <tissue evidence="2">Soma without cirri and trophi</tissue>
    </source>
</reference>
<name>A0A6A4WYA2_AMPAM</name>
<comment type="caution">
    <text evidence="2">The sequence shown here is derived from an EMBL/GenBank/DDBJ whole genome shotgun (WGS) entry which is preliminary data.</text>
</comment>
<accession>A0A6A4WYA2</accession>
<organism evidence="2 3">
    <name type="scientific">Amphibalanus amphitrite</name>
    <name type="common">Striped barnacle</name>
    <name type="synonym">Balanus amphitrite</name>
    <dbReference type="NCBI Taxonomy" id="1232801"/>
    <lineage>
        <taxon>Eukaryota</taxon>
        <taxon>Metazoa</taxon>
        <taxon>Ecdysozoa</taxon>
        <taxon>Arthropoda</taxon>
        <taxon>Crustacea</taxon>
        <taxon>Multicrustacea</taxon>
        <taxon>Cirripedia</taxon>
        <taxon>Thoracica</taxon>
        <taxon>Thoracicalcarea</taxon>
        <taxon>Balanomorpha</taxon>
        <taxon>Balanoidea</taxon>
        <taxon>Balanidae</taxon>
        <taxon>Amphibalaninae</taxon>
        <taxon>Amphibalanus</taxon>
    </lineage>
</organism>
<evidence type="ECO:0000313" key="2">
    <source>
        <dbReference type="EMBL" id="KAF0312496.1"/>
    </source>
</evidence>
<feature type="region of interest" description="Disordered" evidence="1">
    <location>
        <begin position="49"/>
        <end position="96"/>
    </location>
</feature>
<dbReference type="OrthoDB" id="6478865at2759"/>
<protein>
    <submittedName>
        <fullName evidence="2">Uncharacterized protein</fullName>
    </submittedName>
</protein>
<evidence type="ECO:0000313" key="3">
    <source>
        <dbReference type="Proteomes" id="UP000440578"/>
    </source>
</evidence>
<evidence type="ECO:0000256" key="1">
    <source>
        <dbReference type="SAM" id="MobiDB-lite"/>
    </source>
</evidence>
<keyword evidence="3" id="KW-1185">Reference proteome</keyword>
<dbReference type="Proteomes" id="UP000440578">
    <property type="component" value="Unassembled WGS sequence"/>
</dbReference>
<proteinExistence type="predicted"/>
<gene>
    <name evidence="2" type="ORF">FJT64_016772</name>
</gene>
<dbReference type="EMBL" id="VIIS01000166">
    <property type="protein sequence ID" value="KAF0312496.1"/>
    <property type="molecule type" value="Genomic_DNA"/>
</dbReference>
<dbReference type="AlphaFoldDB" id="A0A6A4WYA2"/>